<protein>
    <submittedName>
        <fullName evidence="1">Uncharacterized protein</fullName>
    </submittedName>
</protein>
<dbReference type="AlphaFoldDB" id="A0A0R1TZT4"/>
<comment type="caution">
    <text evidence="1">The sequence shown here is derived from an EMBL/GenBank/DDBJ whole genome shotgun (WGS) entry which is preliminary data.</text>
</comment>
<dbReference type="STRING" id="1423783.FC50_GL000637"/>
<proteinExistence type="predicted"/>
<name>A0A0R1TZT4_9LACO</name>
<evidence type="ECO:0000313" key="1">
    <source>
        <dbReference type="EMBL" id="KRL86673.1"/>
    </source>
</evidence>
<evidence type="ECO:0000313" key="2">
    <source>
        <dbReference type="Proteomes" id="UP000051922"/>
    </source>
</evidence>
<dbReference type="Proteomes" id="UP000051922">
    <property type="component" value="Unassembled WGS sequence"/>
</dbReference>
<sequence length="140" mass="16019">MASHKNIITGEMNVEKSTSFTDYVSINVLINPETWRQYQHSIFPGLRSFNRPFWDEIQQTGRYALPDEAEIPHRLNDRNVQIHTLLGHMDNVVGYEDQVKMLRYVAGSCVDVVEHAGHNLPIDAFGAVESAWHHFKLMAG</sequence>
<dbReference type="SUPFAM" id="SSF53474">
    <property type="entry name" value="alpha/beta-Hydrolases"/>
    <property type="match status" value="1"/>
</dbReference>
<dbReference type="EMBL" id="AZFJ01000040">
    <property type="protein sequence ID" value="KRL86673.1"/>
    <property type="molecule type" value="Genomic_DNA"/>
</dbReference>
<dbReference type="Gene3D" id="3.40.50.1820">
    <property type="entry name" value="alpha/beta hydrolase"/>
    <property type="match status" value="1"/>
</dbReference>
<dbReference type="InterPro" id="IPR029058">
    <property type="entry name" value="AB_hydrolase_fold"/>
</dbReference>
<gene>
    <name evidence="1" type="ORF">FC50_GL000637</name>
</gene>
<reference evidence="1 2" key="1">
    <citation type="journal article" date="2015" name="Genome Announc.">
        <title>Expanding the biotechnology potential of lactobacilli through comparative genomics of 213 strains and associated genera.</title>
        <authorList>
            <person name="Sun Z."/>
            <person name="Harris H.M."/>
            <person name="McCann A."/>
            <person name="Guo C."/>
            <person name="Argimon S."/>
            <person name="Zhang W."/>
            <person name="Yang X."/>
            <person name="Jeffery I.B."/>
            <person name="Cooney J.C."/>
            <person name="Kagawa T.F."/>
            <person name="Liu W."/>
            <person name="Song Y."/>
            <person name="Salvetti E."/>
            <person name="Wrobel A."/>
            <person name="Rasinkangas P."/>
            <person name="Parkhill J."/>
            <person name="Rea M.C."/>
            <person name="O'Sullivan O."/>
            <person name="Ritari J."/>
            <person name="Douillard F.P."/>
            <person name="Paul Ross R."/>
            <person name="Yang R."/>
            <person name="Briner A.E."/>
            <person name="Felis G.E."/>
            <person name="de Vos W.M."/>
            <person name="Barrangou R."/>
            <person name="Klaenhammer T.R."/>
            <person name="Caufield P.W."/>
            <person name="Cui Y."/>
            <person name="Zhang H."/>
            <person name="O'Toole P.W."/>
        </authorList>
    </citation>
    <scope>NUCLEOTIDE SEQUENCE [LARGE SCALE GENOMIC DNA]</scope>
    <source>
        <strain evidence="1 2">DSM 15945</strain>
    </source>
</reference>
<organism evidence="1 2">
    <name type="scientific">Lacticaseibacillus pantheris DSM 15945 = JCM 12539 = NBRC 106106</name>
    <dbReference type="NCBI Taxonomy" id="1423783"/>
    <lineage>
        <taxon>Bacteria</taxon>
        <taxon>Bacillati</taxon>
        <taxon>Bacillota</taxon>
        <taxon>Bacilli</taxon>
        <taxon>Lactobacillales</taxon>
        <taxon>Lactobacillaceae</taxon>
        <taxon>Lacticaseibacillus</taxon>
    </lineage>
</organism>
<keyword evidence="2" id="KW-1185">Reference proteome</keyword>
<dbReference type="PATRIC" id="fig|1423783.4.peg.658"/>
<accession>A0A0R1TZT4</accession>